<gene>
    <name evidence="1" type="ORF">LGH74_10220</name>
</gene>
<dbReference type="Proteomes" id="UP001165296">
    <property type="component" value="Unassembled WGS sequence"/>
</dbReference>
<keyword evidence="2" id="KW-1185">Reference proteome</keyword>
<protein>
    <recommendedName>
        <fullName evidence="3">STAS/SEC14 domain-containing protein</fullName>
    </recommendedName>
</protein>
<accession>A0ABS8AQ57</accession>
<name>A0ABS8AQ57_9BACT</name>
<evidence type="ECO:0000313" key="2">
    <source>
        <dbReference type="Proteomes" id="UP001165296"/>
    </source>
</evidence>
<reference evidence="1" key="1">
    <citation type="submission" date="2021-10" db="EMBL/GenBank/DDBJ databases">
        <authorList>
            <person name="Dean J.D."/>
            <person name="Kim M.K."/>
            <person name="Newey C.N."/>
            <person name="Stoker T.S."/>
            <person name="Thompson D.W."/>
            <person name="Grose J.H."/>
        </authorList>
    </citation>
    <scope>NUCLEOTIDE SEQUENCE</scope>
    <source>
        <strain evidence="1">BT178</strain>
    </source>
</reference>
<sequence>MPSESSPLSGLCDIVYRPDLHLLVGRWLGDAPVPQLQADYEALLTAAQEHSAGRWLLDVRRRDQLHPTLGQWTTTTFYPAATAALVPERLRIGVLCSPARLAVYDADAQQKEYLQFGLAAERPYQLRLFGQEGQAMEWLYS</sequence>
<evidence type="ECO:0008006" key="3">
    <source>
        <dbReference type="Google" id="ProtNLM"/>
    </source>
</evidence>
<dbReference type="RefSeq" id="WP_226175347.1">
    <property type="nucleotide sequence ID" value="NZ_JAJADR010000002.1"/>
</dbReference>
<evidence type="ECO:0000313" key="1">
    <source>
        <dbReference type="EMBL" id="MCB2408353.1"/>
    </source>
</evidence>
<dbReference type="EMBL" id="JAJADR010000002">
    <property type="protein sequence ID" value="MCB2408353.1"/>
    <property type="molecule type" value="Genomic_DNA"/>
</dbReference>
<comment type="caution">
    <text evidence="1">The sequence shown here is derived from an EMBL/GenBank/DDBJ whole genome shotgun (WGS) entry which is preliminary data.</text>
</comment>
<organism evidence="1 2">
    <name type="scientific">Hymenobacter lucidus</name>
    <dbReference type="NCBI Taxonomy" id="2880930"/>
    <lineage>
        <taxon>Bacteria</taxon>
        <taxon>Pseudomonadati</taxon>
        <taxon>Bacteroidota</taxon>
        <taxon>Cytophagia</taxon>
        <taxon>Cytophagales</taxon>
        <taxon>Hymenobacteraceae</taxon>
        <taxon>Hymenobacter</taxon>
    </lineage>
</organism>
<proteinExistence type="predicted"/>